<dbReference type="Proteomes" id="UP000198515">
    <property type="component" value="Unassembled WGS sequence"/>
</dbReference>
<evidence type="ECO:0000313" key="2">
    <source>
        <dbReference type="Proteomes" id="UP000198515"/>
    </source>
</evidence>
<evidence type="ECO:0008006" key="3">
    <source>
        <dbReference type="Google" id="ProtNLM"/>
    </source>
</evidence>
<dbReference type="EMBL" id="FMBC01000035">
    <property type="protein sequence ID" value="SCC54541.1"/>
    <property type="molecule type" value="Genomic_DNA"/>
</dbReference>
<evidence type="ECO:0000313" key="1">
    <source>
        <dbReference type="EMBL" id="SCC54541.1"/>
    </source>
</evidence>
<dbReference type="RefSeq" id="WP_090137139.1">
    <property type="nucleotide sequence ID" value="NZ_FMBC01000035.1"/>
</dbReference>
<proteinExistence type="predicted"/>
<protein>
    <recommendedName>
        <fullName evidence="3">Lipoprotein</fullName>
    </recommendedName>
</protein>
<accession>A0A1C4FGD7</accession>
<dbReference type="AlphaFoldDB" id="A0A1C4FGD7"/>
<gene>
    <name evidence="1" type="ORF">GA0061070_103569</name>
</gene>
<sequence length="127" mass="13758">MKKVLLILALVSLVGCKPGAEKAVELGKSEVAADVRDPDSVKFRYLRFVQGEDSPDGAITGYVCGQINAKNGFGAYEGFSPFLMKISMKSKGTFSKGVTYSVTEKKIYTRFSDPVPASYKDNCGPDE</sequence>
<keyword evidence="2" id="KW-1185">Reference proteome</keyword>
<reference evidence="2" key="1">
    <citation type="submission" date="2016-08" db="EMBL/GenBank/DDBJ databases">
        <authorList>
            <person name="Varghese N."/>
            <person name="Submissions Spin"/>
        </authorList>
    </citation>
    <scope>NUCLEOTIDE SEQUENCE [LARGE SCALE GENOMIC DNA]</scope>
    <source>
        <strain evidence="2">REICA_142</strain>
    </source>
</reference>
<dbReference type="OrthoDB" id="9157170at2"/>
<name>A0A1C4FGD7_9ENTR</name>
<dbReference type="PROSITE" id="PS51257">
    <property type="entry name" value="PROKAR_LIPOPROTEIN"/>
    <property type="match status" value="1"/>
</dbReference>
<organism evidence="1 2">
    <name type="scientific">Kosakonia oryziphila</name>
    <dbReference type="NCBI Taxonomy" id="1005667"/>
    <lineage>
        <taxon>Bacteria</taxon>
        <taxon>Pseudomonadati</taxon>
        <taxon>Pseudomonadota</taxon>
        <taxon>Gammaproteobacteria</taxon>
        <taxon>Enterobacterales</taxon>
        <taxon>Enterobacteriaceae</taxon>
        <taxon>Kosakonia</taxon>
    </lineage>
</organism>